<dbReference type="Gene3D" id="3.30.70.270">
    <property type="match status" value="1"/>
</dbReference>
<reference evidence="5" key="1">
    <citation type="submission" date="2024-06" db="EMBL/GenBank/DDBJ databases">
        <title>Methylostella associata gen. nov., sp. nov., a novel Ancalomicrobiaceae-affiliated facultatively methylotrophic bacteria that feed on methanotrophs of the genus Methylococcus.</title>
        <authorList>
            <person name="Saltykova V."/>
            <person name="Danilova O.V."/>
            <person name="Oshkin I.Y."/>
            <person name="Belova S.E."/>
            <person name="Pimenov N.V."/>
            <person name="Dedysh S.N."/>
        </authorList>
    </citation>
    <scope>NUCLEOTIDE SEQUENCE</scope>
    <source>
        <strain evidence="5">S20</strain>
    </source>
</reference>
<dbReference type="CDD" id="cd01948">
    <property type="entry name" value="EAL"/>
    <property type="match status" value="1"/>
</dbReference>
<dbReference type="InterPro" id="IPR035919">
    <property type="entry name" value="EAL_sf"/>
</dbReference>
<dbReference type="Gene3D" id="3.20.20.450">
    <property type="entry name" value="EAL domain"/>
    <property type="match status" value="1"/>
</dbReference>
<dbReference type="CDD" id="cd00130">
    <property type="entry name" value="PAS"/>
    <property type="match status" value="1"/>
</dbReference>
<name>A0AAU7XBQ4_9HYPH</name>
<dbReference type="InterPro" id="IPR003018">
    <property type="entry name" value="GAF"/>
</dbReference>
<dbReference type="PANTHER" id="PTHR44757">
    <property type="entry name" value="DIGUANYLATE CYCLASE DGCP"/>
    <property type="match status" value="1"/>
</dbReference>
<dbReference type="AlphaFoldDB" id="A0AAU7XBQ4"/>
<feature type="domain" description="PAS" evidence="1">
    <location>
        <begin position="330"/>
        <end position="400"/>
    </location>
</feature>
<dbReference type="InterPro" id="IPR001633">
    <property type="entry name" value="EAL_dom"/>
</dbReference>
<dbReference type="PROSITE" id="PS50112">
    <property type="entry name" value="PAS"/>
    <property type="match status" value="1"/>
</dbReference>
<dbReference type="Gene3D" id="3.30.450.40">
    <property type="match status" value="1"/>
</dbReference>
<dbReference type="InterPro" id="IPR029016">
    <property type="entry name" value="GAF-like_dom_sf"/>
</dbReference>
<dbReference type="EMBL" id="CP158568">
    <property type="protein sequence ID" value="XBY44098.1"/>
    <property type="molecule type" value="Genomic_DNA"/>
</dbReference>
<dbReference type="Pfam" id="PF13188">
    <property type="entry name" value="PAS_8"/>
    <property type="match status" value="1"/>
</dbReference>
<dbReference type="InterPro" id="IPR000700">
    <property type="entry name" value="PAS-assoc_C"/>
</dbReference>
<dbReference type="SMART" id="SM00065">
    <property type="entry name" value="GAF"/>
    <property type="match status" value="1"/>
</dbReference>
<dbReference type="KEGG" id="mflg:ABS361_18935"/>
<dbReference type="SMART" id="SM00091">
    <property type="entry name" value="PAS"/>
    <property type="match status" value="2"/>
</dbReference>
<dbReference type="PANTHER" id="PTHR44757:SF2">
    <property type="entry name" value="BIOFILM ARCHITECTURE MAINTENANCE PROTEIN MBAA"/>
    <property type="match status" value="1"/>
</dbReference>
<dbReference type="InterPro" id="IPR000160">
    <property type="entry name" value="GGDEF_dom"/>
</dbReference>
<dbReference type="Pfam" id="PF13185">
    <property type="entry name" value="GAF_2"/>
    <property type="match status" value="1"/>
</dbReference>
<feature type="domain" description="EAL" evidence="3">
    <location>
        <begin position="628"/>
        <end position="883"/>
    </location>
</feature>
<dbReference type="SUPFAM" id="SSF55781">
    <property type="entry name" value="GAF domain-like"/>
    <property type="match status" value="1"/>
</dbReference>
<dbReference type="Gene3D" id="3.30.450.20">
    <property type="entry name" value="PAS domain"/>
    <property type="match status" value="1"/>
</dbReference>
<dbReference type="InterPro" id="IPR000014">
    <property type="entry name" value="PAS"/>
</dbReference>
<dbReference type="CDD" id="cd01949">
    <property type="entry name" value="GGDEF"/>
    <property type="match status" value="1"/>
</dbReference>
<dbReference type="Pfam" id="PF00990">
    <property type="entry name" value="GGDEF"/>
    <property type="match status" value="1"/>
</dbReference>
<dbReference type="SMART" id="SM00267">
    <property type="entry name" value="GGDEF"/>
    <property type="match status" value="1"/>
</dbReference>
<sequence>MANAAPAVSDHRVPDRGADREAVLRLVAQLQEDFIADDEHAAIFQRMVEAVITLTQSAFGFFGEALVDPDGRPYLRLIALTDISWNAWSRAMYRQVETGGLEFRNFDNIIGRALSQSAPTIVNDMASNPHTGELPPGHPPITTFLALPVHKGDTLVGMIGLANRPGGYSPAVIELIEPIVQTCGTLISAVRIERERRAAVELLHEAVEAIPEGIVVHDVHDRMVLCNSAYLDLYPKSRDGRSLSLCFEDLVRQSAELGEYVDSGETEAEKAAWIDWRLAAHRNPSGPLFQTTRTGRHLRIDERRTASGLTVGLRTDLTEILKTQTLLRGSEAKFRSLFDLAPLGIARFDADDRIVEANPALCTLLGRDAALDGAFALVEILHDDDRARFQQTLKTVRDRGRSLSGEFRIVVEDGAVVTVLLHAAAVPEQGGGAGVWALLQDISERKRIEDVIWHAAHHDSLTGLPNRTYLAEYLAGKAPGSDGPGASFGLLLVDLDNFKLVNDTLGHEAGDVLLTKVADRLAKGVRKRDFVARLGGDEFAVVASNARSVAELQKLADRLLVALTRRIPYGDRSIQTYGSIGIALFPPHGRDARELIRSADIALYEAKRGGRNRAVVFDGEMLREARARFDAAQTVRQALAENRIVPVYQPIVDLTTGRLDGLEALFRVKSETDELIGPAELASIFEHHELGRAIDLHMLDLVTADMADWLARGIDVGQVAVNVCDGELGRHRYDERVLKLMATRGIPEGRLRIEVAEAALLRTEIAAIAPTFAKLAAHRVDVALDDFGTAFAALKHLKSLPIQQVKIDRSFIADIDDDPASRSIVAALVRLCADLGKKLIAEGVETERQRDVLLELGCRYAQGYLIARPMTKAKAEIFVLRSFAQAMRREIGASDVAEVADVLLPAVRAS</sequence>
<dbReference type="SUPFAM" id="SSF141868">
    <property type="entry name" value="EAL domain-like"/>
    <property type="match status" value="1"/>
</dbReference>
<dbReference type="NCBIfam" id="TIGR00229">
    <property type="entry name" value="sensory_box"/>
    <property type="match status" value="1"/>
</dbReference>
<protein>
    <submittedName>
        <fullName evidence="5">EAL domain-containing protein</fullName>
    </submittedName>
</protein>
<dbReference type="SUPFAM" id="SSF55785">
    <property type="entry name" value="PYP-like sensor domain (PAS domain)"/>
    <property type="match status" value="2"/>
</dbReference>
<evidence type="ECO:0000259" key="1">
    <source>
        <dbReference type="PROSITE" id="PS50112"/>
    </source>
</evidence>
<dbReference type="InterPro" id="IPR052155">
    <property type="entry name" value="Biofilm_reg_signaling"/>
</dbReference>
<evidence type="ECO:0000259" key="3">
    <source>
        <dbReference type="PROSITE" id="PS50883"/>
    </source>
</evidence>
<dbReference type="PROSITE" id="PS50883">
    <property type="entry name" value="EAL"/>
    <property type="match status" value="1"/>
</dbReference>
<evidence type="ECO:0000259" key="2">
    <source>
        <dbReference type="PROSITE" id="PS50113"/>
    </source>
</evidence>
<dbReference type="InterPro" id="IPR035965">
    <property type="entry name" value="PAS-like_dom_sf"/>
</dbReference>
<dbReference type="NCBIfam" id="TIGR00254">
    <property type="entry name" value="GGDEF"/>
    <property type="match status" value="1"/>
</dbReference>
<evidence type="ECO:0000259" key="4">
    <source>
        <dbReference type="PROSITE" id="PS50887"/>
    </source>
</evidence>
<dbReference type="Pfam" id="PF00563">
    <property type="entry name" value="EAL"/>
    <property type="match status" value="1"/>
</dbReference>
<feature type="domain" description="PAC" evidence="2">
    <location>
        <begin position="403"/>
        <end position="454"/>
    </location>
</feature>
<organism evidence="5">
    <name type="scientific">Methyloraptor flagellatus</name>
    <dbReference type="NCBI Taxonomy" id="3162530"/>
    <lineage>
        <taxon>Bacteria</taxon>
        <taxon>Pseudomonadati</taxon>
        <taxon>Pseudomonadota</taxon>
        <taxon>Alphaproteobacteria</taxon>
        <taxon>Hyphomicrobiales</taxon>
        <taxon>Ancalomicrobiaceae</taxon>
        <taxon>Methyloraptor</taxon>
    </lineage>
</organism>
<dbReference type="SUPFAM" id="SSF55073">
    <property type="entry name" value="Nucleotide cyclase"/>
    <property type="match status" value="1"/>
</dbReference>
<proteinExistence type="predicted"/>
<dbReference type="PROSITE" id="PS50887">
    <property type="entry name" value="GGDEF"/>
    <property type="match status" value="1"/>
</dbReference>
<dbReference type="Pfam" id="PF12860">
    <property type="entry name" value="PAS_7"/>
    <property type="match status" value="1"/>
</dbReference>
<dbReference type="InterPro" id="IPR029787">
    <property type="entry name" value="Nucleotide_cyclase"/>
</dbReference>
<accession>A0AAU7XBQ4</accession>
<gene>
    <name evidence="5" type="ORF">ABS361_18935</name>
</gene>
<evidence type="ECO:0000313" key="5">
    <source>
        <dbReference type="EMBL" id="XBY44098.1"/>
    </source>
</evidence>
<dbReference type="SMART" id="SM00052">
    <property type="entry name" value="EAL"/>
    <property type="match status" value="1"/>
</dbReference>
<dbReference type="RefSeq" id="WP_407049195.1">
    <property type="nucleotide sequence ID" value="NZ_CP158568.1"/>
</dbReference>
<dbReference type="PROSITE" id="PS50113">
    <property type="entry name" value="PAC"/>
    <property type="match status" value="1"/>
</dbReference>
<dbReference type="InterPro" id="IPR043128">
    <property type="entry name" value="Rev_trsase/Diguanyl_cyclase"/>
</dbReference>
<feature type="domain" description="GGDEF" evidence="4">
    <location>
        <begin position="486"/>
        <end position="619"/>
    </location>
</feature>